<dbReference type="PANTHER" id="PTHR34153:SF2">
    <property type="entry name" value="SI:CH211-262H13.3-RELATED"/>
    <property type="match status" value="1"/>
</dbReference>
<sequence>MVAVVPRSWYKDGYVAWPPEKNPRKLQQMVQNVHQPPDSWKRLRCTALDWFESYEKARRKLPRAEETSDLQSDVERRRKKPMRWEPDETDEDDVLVGFCASTSKAHGYLQPRKEPLLPAAESDDDWDEAGESSFDPPPTPPVVINGPPQVQQDHSSQKTHKENCRGSVEGHNAKRRHPYREKHQSYHAADNQGMQKELFRLLHMVKAKQEEQSQQLDFIVAKLSQNAQYVEDSSDDIILDTFNTVEDFLSFDNLLESEEIKKKLKMHWKGCDGKSIYDALQRVLHKLMSDEVAVEFSFQGGKGKRKFCNLRSWTVLLECLLANKGLGATEYKVEKALKSWLAHAKERMEKRQPEK</sequence>
<protein>
    <submittedName>
        <fullName evidence="2">Putative gamb happy</fullName>
    </submittedName>
</protein>
<proteinExistence type="evidence at transcript level"/>
<accession>A0A0K8RFM2</accession>
<feature type="region of interest" description="Disordered" evidence="1">
    <location>
        <begin position="109"/>
        <end position="190"/>
    </location>
</feature>
<name>A0A0K8RFM2_IXORI</name>
<feature type="region of interest" description="Disordered" evidence="1">
    <location>
        <begin position="61"/>
        <end position="89"/>
    </location>
</feature>
<feature type="compositionally biased region" description="Basic and acidic residues" evidence="1">
    <location>
        <begin position="155"/>
        <end position="164"/>
    </location>
</feature>
<organism evidence="2">
    <name type="scientific">Ixodes ricinus</name>
    <name type="common">Common tick</name>
    <name type="synonym">Acarus ricinus</name>
    <dbReference type="NCBI Taxonomy" id="34613"/>
    <lineage>
        <taxon>Eukaryota</taxon>
        <taxon>Metazoa</taxon>
        <taxon>Ecdysozoa</taxon>
        <taxon>Arthropoda</taxon>
        <taxon>Chelicerata</taxon>
        <taxon>Arachnida</taxon>
        <taxon>Acari</taxon>
        <taxon>Parasitiformes</taxon>
        <taxon>Ixodida</taxon>
        <taxon>Ixodoidea</taxon>
        <taxon>Ixodidae</taxon>
        <taxon>Ixodinae</taxon>
        <taxon>Ixodes</taxon>
    </lineage>
</organism>
<dbReference type="PANTHER" id="PTHR34153">
    <property type="entry name" value="SI:CH211-262H13.3-RELATED-RELATED"/>
    <property type="match status" value="1"/>
</dbReference>
<dbReference type="EMBL" id="GADI01004524">
    <property type="protein sequence ID" value="JAA69284.1"/>
    <property type="molecule type" value="mRNA"/>
</dbReference>
<dbReference type="AlphaFoldDB" id="A0A0K8RFM2"/>
<feature type="compositionally biased region" description="Acidic residues" evidence="1">
    <location>
        <begin position="121"/>
        <end position="130"/>
    </location>
</feature>
<evidence type="ECO:0000256" key="1">
    <source>
        <dbReference type="SAM" id="MobiDB-lite"/>
    </source>
</evidence>
<evidence type="ECO:0000313" key="2">
    <source>
        <dbReference type="EMBL" id="JAA69284.1"/>
    </source>
</evidence>
<reference evidence="2" key="1">
    <citation type="submission" date="2012-12" db="EMBL/GenBank/DDBJ databases">
        <title>Identification and characterization of a phenylalanine ammonia-lyase gene family in Isatis indigotica Fort.</title>
        <authorList>
            <person name="Liu Q."/>
            <person name="Chen J."/>
            <person name="Zhou X."/>
            <person name="Di P."/>
            <person name="Xiao Y."/>
            <person name="Xuan H."/>
            <person name="Zhang L."/>
            <person name="Chen W."/>
        </authorList>
    </citation>
    <scope>NUCLEOTIDE SEQUENCE</scope>
    <source>
        <tissue evidence="2">Salivary gland</tissue>
    </source>
</reference>